<dbReference type="Proteomes" id="UP000278962">
    <property type="component" value="Unassembled WGS sequence"/>
</dbReference>
<accession>A0A660KZK6</accession>
<dbReference type="EMBL" id="RBIL01000002">
    <property type="protein sequence ID" value="RKQ87161.1"/>
    <property type="molecule type" value="Genomic_DNA"/>
</dbReference>
<dbReference type="SUPFAM" id="SSF52402">
    <property type="entry name" value="Adenine nucleotide alpha hydrolases-like"/>
    <property type="match status" value="2"/>
</dbReference>
<dbReference type="Gene3D" id="3.40.50.12370">
    <property type="match status" value="1"/>
</dbReference>
<dbReference type="PANTHER" id="PTHR46268">
    <property type="entry name" value="STRESS RESPONSE PROTEIN NHAX"/>
    <property type="match status" value="1"/>
</dbReference>
<evidence type="ECO:0000256" key="1">
    <source>
        <dbReference type="ARBA" id="ARBA00008791"/>
    </source>
</evidence>
<evidence type="ECO:0000313" key="3">
    <source>
        <dbReference type="EMBL" id="RKQ87161.1"/>
    </source>
</evidence>
<dbReference type="InterPro" id="IPR006016">
    <property type="entry name" value="UspA"/>
</dbReference>
<comment type="similarity">
    <text evidence="1">Belongs to the universal stress protein A family.</text>
</comment>
<dbReference type="PANTHER" id="PTHR46268:SF6">
    <property type="entry name" value="UNIVERSAL STRESS PROTEIN UP12"/>
    <property type="match status" value="1"/>
</dbReference>
<reference evidence="3 4" key="1">
    <citation type="submission" date="2018-10" db="EMBL/GenBank/DDBJ databases">
        <title>Genomic Encyclopedia of Archaeal and Bacterial Type Strains, Phase II (KMG-II): from individual species to whole genera.</title>
        <authorList>
            <person name="Goeker M."/>
        </authorList>
    </citation>
    <scope>NUCLEOTIDE SEQUENCE [LARGE SCALE GENOMIC DNA]</scope>
    <source>
        <strain evidence="3 4">DSM 14954</strain>
    </source>
</reference>
<protein>
    <submittedName>
        <fullName evidence="3">Nucleotide-binding universal stress UspA family protein</fullName>
    </submittedName>
</protein>
<dbReference type="InterPro" id="IPR006015">
    <property type="entry name" value="Universal_stress_UspA"/>
</dbReference>
<name>A0A660KZK6_9ACTN</name>
<feature type="domain" description="UspA" evidence="2">
    <location>
        <begin position="2"/>
        <end position="122"/>
    </location>
</feature>
<dbReference type="RefSeq" id="WP_121255478.1">
    <property type="nucleotide sequence ID" value="NZ_RBIL01000002.1"/>
</dbReference>
<dbReference type="PRINTS" id="PR01438">
    <property type="entry name" value="UNVRSLSTRESS"/>
</dbReference>
<sequence>MSTILIGVDATARSEDAVALARRLARLGAGDVVLATVTADRDEGHATVRRMRGLLAGIEPERIRTAIVPGRSAARGLHDLALAEDAALIVVGSTHTGRLGRARPGATGERLLLGAPCAVAIAPHGYRTRLDGVLTRVGVAYDGSPEATAAFGAAHAVARATAARLQALTVIPLEVYGTYASGYAEIDAALRGALARAIEDVPDAEGVVLDGRPWAALAAYSEQLDLLLVGSRGYGPVRAVITGGTSGPLLHHAHCPVVVLPRGVEHPLAGLLEPVAVAR</sequence>
<comment type="caution">
    <text evidence="3">The sequence shown here is derived from an EMBL/GenBank/DDBJ whole genome shotgun (WGS) entry which is preliminary data.</text>
</comment>
<evidence type="ECO:0000313" key="4">
    <source>
        <dbReference type="Proteomes" id="UP000278962"/>
    </source>
</evidence>
<dbReference type="CDD" id="cd00293">
    <property type="entry name" value="USP-like"/>
    <property type="match status" value="1"/>
</dbReference>
<dbReference type="AlphaFoldDB" id="A0A660KZK6"/>
<gene>
    <name evidence="3" type="ORF">C8N24_5181</name>
</gene>
<dbReference type="OrthoDB" id="5242641at2"/>
<dbReference type="Pfam" id="PF00582">
    <property type="entry name" value="Usp"/>
    <property type="match status" value="2"/>
</dbReference>
<keyword evidence="4" id="KW-1185">Reference proteome</keyword>
<organism evidence="3 4">
    <name type="scientific">Solirubrobacter pauli</name>
    <dbReference type="NCBI Taxonomy" id="166793"/>
    <lineage>
        <taxon>Bacteria</taxon>
        <taxon>Bacillati</taxon>
        <taxon>Actinomycetota</taxon>
        <taxon>Thermoleophilia</taxon>
        <taxon>Solirubrobacterales</taxon>
        <taxon>Solirubrobacteraceae</taxon>
        <taxon>Solirubrobacter</taxon>
    </lineage>
</organism>
<feature type="domain" description="UspA" evidence="2">
    <location>
        <begin position="136"/>
        <end position="261"/>
    </location>
</feature>
<proteinExistence type="inferred from homology"/>
<evidence type="ECO:0000259" key="2">
    <source>
        <dbReference type="Pfam" id="PF00582"/>
    </source>
</evidence>